<dbReference type="SUPFAM" id="SSF55729">
    <property type="entry name" value="Acyl-CoA N-acyltransferases (Nat)"/>
    <property type="match status" value="1"/>
</dbReference>
<evidence type="ECO:0000313" key="4">
    <source>
        <dbReference type="EMBL" id="KTD62164.1"/>
    </source>
</evidence>
<dbReference type="Gene3D" id="3.40.630.30">
    <property type="match status" value="1"/>
</dbReference>
<dbReference type="GO" id="GO:0016747">
    <property type="term" value="F:acyltransferase activity, transferring groups other than amino-acyl groups"/>
    <property type="evidence" value="ECO:0007669"/>
    <property type="project" value="InterPro"/>
</dbReference>
<dbReference type="AlphaFoldDB" id="A0A0W0YZ50"/>
<dbReference type="Pfam" id="PF00583">
    <property type="entry name" value="Acetyltransf_1"/>
    <property type="match status" value="1"/>
</dbReference>
<evidence type="ECO:0000256" key="2">
    <source>
        <dbReference type="ARBA" id="ARBA00023315"/>
    </source>
</evidence>
<evidence type="ECO:0000259" key="3">
    <source>
        <dbReference type="PROSITE" id="PS51186"/>
    </source>
</evidence>
<keyword evidence="1 4" id="KW-0808">Transferase</keyword>
<evidence type="ECO:0000313" key="5">
    <source>
        <dbReference type="Proteomes" id="UP000054877"/>
    </source>
</evidence>
<keyword evidence="2" id="KW-0012">Acyltransferase</keyword>
<feature type="domain" description="N-acetyltransferase" evidence="3">
    <location>
        <begin position="1"/>
        <end position="97"/>
    </location>
</feature>
<comment type="caution">
    <text evidence="4">The sequence shown here is derived from an EMBL/GenBank/DDBJ whole genome shotgun (WGS) entry which is preliminary data.</text>
</comment>
<dbReference type="Proteomes" id="UP000054877">
    <property type="component" value="Unassembled WGS sequence"/>
</dbReference>
<dbReference type="CDD" id="cd04301">
    <property type="entry name" value="NAT_SF"/>
    <property type="match status" value="1"/>
</dbReference>
<organism evidence="4 5">
    <name type="scientific">Legionella spiritensis</name>
    <dbReference type="NCBI Taxonomy" id="452"/>
    <lineage>
        <taxon>Bacteria</taxon>
        <taxon>Pseudomonadati</taxon>
        <taxon>Pseudomonadota</taxon>
        <taxon>Gammaproteobacteria</taxon>
        <taxon>Legionellales</taxon>
        <taxon>Legionellaceae</taxon>
        <taxon>Legionella</taxon>
    </lineage>
</organism>
<dbReference type="PATRIC" id="fig|452.5.peg.2219"/>
<proteinExistence type="predicted"/>
<accession>A0A0W0YZ50</accession>
<reference evidence="4 5" key="1">
    <citation type="submission" date="2015-11" db="EMBL/GenBank/DDBJ databases">
        <title>Genomic analysis of 38 Legionella species identifies large and diverse effector repertoires.</title>
        <authorList>
            <person name="Burstein D."/>
            <person name="Amaro F."/>
            <person name="Zusman T."/>
            <person name="Lifshitz Z."/>
            <person name="Cohen O."/>
            <person name="Gilbert J.A."/>
            <person name="Pupko T."/>
            <person name="Shuman H.A."/>
            <person name="Segal G."/>
        </authorList>
    </citation>
    <scope>NUCLEOTIDE SEQUENCE [LARGE SCALE GENOMIC DNA]</scope>
    <source>
        <strain evidence="4 5">Mt.St.Helens-9</strain>
    </source>
</reference>
<gene>
    <name evidence="4" type="ORF">Lspi_2014</name>
</gene>
<keyword evidence="5" id="KW-1185">Reference proteome</keyword>
<dbReference type="InterPro" id="IPR050680">
    <property type="entry name" value="YpeA/RimI_acetyltransf"/>
</dbReference>
<dbReference type="InterPro" id="IPR000182">
    <property type="entry name" value="GNAT_dom"/>
</dbReference>
<dbReference type="InterPro" id="IPR016181">
    <property type="entry name" value="Acyl_CoA_acyltransferase"/>
</dbReference>
<protein>
    <submittedName>
        <fullName evidence="4">Putative acetyltransferase</fullName>
    </submittedName>
</protein>
<evidence type="ECO:0000256" key="1">
    <source>
        <dbReference type="ARBA" id="ARBA00022679"/>
    </source>
</evidence>
<sequence length="97" mass="11396">MAQIDYLQYLTYKGGVRAQIEGVRIQKKYRNKGIGKRLFNFLLDKAKQRGCQLVQLTTDKSRPEALKFYESLGFVPSHIGMKLHFKKNERVENKFNE</sequence>
<dbReference type="PROSITE" id="PS51186">
    <property type="entry name" value="GNAT"/>
    <property type="match status" value="1"/>
</dbReference>
<dbReference type="PANTHER" id="PTHR43420">
    <property type="entry name" value="ACETYLTRANSFERASE"/>
    <property type="match status" value="1"/>
</dbReference>
<name>A0A0W0YZ50_LEGSP</name>
<dbReference type="STRING" id="452.Lspi_2014"/>
<dbReference type="PANTHER" id="PTHR43420:SF12">
    <property type="entry name" value="N-ACETYLTRANSFERASE DOMAIN-CONTAINING PROTEIN"/>
    <property type="match status" value="1"/>
</dbReference>
<dbReference type="EMBL" id="LNYX01000030">
    <property type="protein sequence ID" value="KTD62164.1"/>
    <property type="molecule type" value="Genomic_DNA"/>
</dbReference>